<evidence type="ECO:0000256" key="1">
    <source>
        <dbReference type="SAM" id="MobiDB-lite"/>
    </source>
</evidence>
<sequence>MQHAYDSSVVITLDAIRNIDTVHPSRPEKDTTAAATGLPWCPPADTSERSPEEDCGNPNVRYSIGLRATVYVTLQDADPASHEDFTLCVSLEIAREYCCFALLLYSRNANKIGKRSPENRIYRE</sequence>
<evidence type="ECO:0000313" key="2">
    <source>
        <dbReference type="EMBL" id="MBB4858950.1"/>
    </source>
</evidence>
<comment type="caution">
    <text evidence="2">The sequence shown here is derived from an EMBL/GenBank/DDBJ whole genome shotgun (WGS) entry which is preliminary data.</text>
</comment>
<proteinExistence type="predicted"/>
<keyword evidence="3" id="KW-1185">Reference proteome</keyword>
<gene>
    <name evidence="2" type="ORF">HNO88_002276</name>
</gene>
<accession>A0A7W7NX93</accession>
<dbReference type="AlphaFoldDB" id="A0A7W7NX93"/>
<name>A0A7W7NX93_9SPHN</name>
<dbReference type="RefSeq" id="WP_184245091.1">
    <property type="nucleotide sequence ID" value="NZ_JACHLR010000008.1"/>
</dbReference>
<feature type="region of interest" description="Disordered" evidence="1">
    <location>
        <begin position="22"/>
        <end position="56"/>
    </location>
</feature>
<dbReference type="EMBL" id="JACHLR010000008">
    <property type="protein sequence ID" value="MBB4858950.1"/>
    <property type="molecule type" value="Genomic_DNA"/>
</dbReference>
<organism evidence="2 3">
    <name type="scientific">Novosphingobium chloroacetimidivorans</name>
    <dbReference type="NCBI Taxonomy" id="1428314"/>
    <lineage>
        <taxon>Bacteria</taxon>
        <taxon>Pseudomonadati</taxon>
        <taxon>Pseudomonadota</taxon>
        <taxon>Alphaproteobacteria</taxon>
        <taxon>Sphingomonadales</taxon>
        <taxon>Sphingomonadaceae</taxon>
        <taxon>Novosphingobium</taxon>
    </lineage>
</organism>
<protein>
    <submittedName>
        <fullName evidence="2">Uncharacterized protein</fullName>
    </submittedName>
</protein>
<evidence type="ECO:0000313" key="3">
    <source>
        <dbReference type="Proteomes" id="UP000555448"/>
    </source>
</evidence>
<dbReference type="Proteomes" id="UP000555448">
    <property type="component" value="Unassembled WGS sequence"/>
</dbReference>
<reference evidence="2 3" key="1">
    <citation type="submission" date="2020-08" db="EMBL/GenBank/DDBJ databases">
        <title>Functional genomics of gut bacteria from endangered species of beetles.</title>
        <authorList>
            <person name="Carlos-Shanley C."/>
        </authorList>
    </citation>
    <scope>NUCLEOTIDE SEQUENCE [LARGE SCALE GENOMIC DNA]</scope>
    <source>
        <strain evidence="2 3">S00245</strain>
    </source>
</reference>